<feature type="non-terminal residue" evidence="2">
    <location>
        <position position="128"/>
    </location>
</feature>
<proteinExistence type="predicted"/>
<dbReference type="RefSeq" id="WP_146093677.1">
    <property type="nucleotide sequence ID" value="NZ_MDEG01000091.1"/>
</dbReference>
<dbReference type="Pfam" id="PF13936">
    <property type="entry name" value="HTH_38"/>
    <property type="match status" value="1"/>
</dbReference>
<dbReference type="InterPro" id="IPR025246">
    <property type="entry name" value="IS30-like_HTH"/>
</dbReference>
<dbReference type="GO" id="GO:0004803">
    <property type="term" value="F:transposase activity"/>
    <property type="evidence" value="ECO:0007669"/>
    <property type="project" value="TreeGrafter"/>
</dbReference>
<dbReference type="EMBL" id="MDEG01000091">
    <property type="protein sequence ID" value="PPU91225.1"/>
    <property type="molecule type" value="Genomic_DNA"/>
</dbReference>
<reference evidence="3" key="1">
    <citation type="submission" date="2016-08" db="EMBL/GenBank/DDBJ databases">
        <authorList>
            <person name="Merda D."/>
            <person name="Briand M."/>
            <person name="Taghouti G."/>
            <person name="Carrere S."/>
            <person name="Gouzy J."/>
            <person name="Portier P."/>
            <person name="Jacques M.-A."/>
            <person name="Fischer-Le Saux M."/>
        </authorList>
    </citation>
    <scope>NUCLEOTIDE SEQUENCE [LARGE SCALE GENOMIC DNA]</scope>
    <source>
        <strain evidence="3">CFBP1156</strain>
    </source>
</reference>
<comment type="caution">
    <text evidence="2">The sequence shown here is derived from an EMBL/GenBank/DDBJ whole genome shotgun (WGS) entry which is preliminary data.</text>
</comment>
<dbReference type="AlphaFoldDB" id="A0A2S7ELY1"/>
<evidence type="ECO:0000313" key="2">
    <source>
        <dbReference type="EMBL" id="PPU91225.1"/>
    </source>
</evidence>
<organism evidence="2 3">
    <name type="scientific">Xanthomonas hyacinthi</name>
    <dbReference type="NCBI Taxonomy" id="56455"/>
    <lineage>
        <taxon>Bacteria</taxon>
        <taxon>Pseudomonadati</taxon>
        <taxon>Pseudomonadota</taxon>
        <taxon>Gammaproteobacteria</taxon>
        <taxon>Lysobacterales</taxon>
        <taxon>Lysobacteraceae</taxon>
        <taxon>Xanthomonas</taxon>
    </lineage>
</organism>
<dbReference type="Gene3D" id="1.10.10.60">
    <property type="entry name" value="Homeodomain-like"/>
    <property type="match status" value="1"/>
</dbReference>
<dbReference type="PANTHER" id="PTHR10948">
    <property type="entry name" value="TRANSPOSASE"/>
    <property type="match status" value="1"/>
</dbReference>
<evidence type="ECO:0000259" key="1">
    <source>
        <dbReference type="Pfam" id="PF13936"/>
    </source>
</evidence>
<gene>
    <name evidence="2" type="ORF">XhyaCFBP1156_21295</name>
</gene>
<evidence type="ECO:0000313" key="3">
    <source>
        <dbReference type="Proteomes" id="UP000238261"/>
    </source>
</evidence>
<protein>
    <submittedName>
        <fullName evidence="2">IS30 family transposase</fullName>
    </submittedName>
</protein>
<dbReference type="GO" id="GO:0032196">
    <property type="term" value="P:transposition"/>
    <property type="evidence" value="ECO:0007669"/>
    <property type="project" value="TreeGrafter"/>
</dbReference>
<feature type="domain" description="Transposase IS30-like HTH" evidence="1">
    <location>
        <begin position="5"/>
        <end position="46"/>
    </location>
</feature>
<accession>A0A2S7ELY1</accession>
<name>A0A2S7ELY1_9XANT</name>
<dbReference type="InterPro" id="IPR051917">
    <property type="entry name" value="Transposase-Integrase"/>
</dbReference>
<dbReference type="Proteomes" id="UP000238261">
    <property type="component" value="Unassembled WGS sequence"/>
</dbReference>
<sequence length="128" mass="14644">MGRQYSHLSSEERAVLQVERDRGTSLRGIGRRLGRSASTLSREIRRLDSGVYSAHAAALVYRSRRSRSVRARRLIAGAVLFEFVHDRLVFDRWSPQQIAATLRDMHPDDASQRVSHETIYAAIYAHPR</sequence>
<dbReference type="PANTHER" id="PTHR10948:SF23">
    <property type="entry name" value="TRANSPOSASE INSI FOR INSERTION SEQUENCE ELEMENT IS30A-RELATED"/>
    <property type="match status" value="1"/>
</dbReference>
<keyword evidence="3" id="KW-1185">Reference proteome</keyword>
<dbReference type="GO" id="GO:0005829">
    <property type="term" value="C:cytosol"/>
    <property type="evidence" value="ECO:0007669"/>
    <property type="project" value="TreeGrafter"/>
</dbReference>